<gene>
    <name evidence="1" type="ORF">QAD02_009611</name>
</gene>
<protein>
    <submittedName>
        <fullName evidence="1">Uncharacterized protein</fullName>
    </submittedName>
</protein>
<evidence type="ECO:0000313" key="1">
    <source>
        <dbReference type="EMBL" id="KAJ8667948.1"/>
    </source>
</evidence>
<keyword evidence="2" id="KW-1185">Reference proteome</keyword>
<reference evidence="1" key="1">
    <citation type="submission" date="2023-04" db="EMBL/GenBank/DDBJ databases">
        <title>A chromosome-level genome assembly of the parasitoid wasp Eretmocerus hayati.</title>
        <authorList>
            <person name="Zhong Y."/>
            <person name="Liu S."/>
            <person name="Liu Y."/>
        </authorList>
    </citation>
    <scope>NUCLEOTIDE SEQUENCE</scope>
    <source>
        <strain evidence="1">ZJU_SS_LIU_2023</strain>
    </source>
</reference>
<comment type="caution">
    <text evidence="1">The sequence shown here is derived from an EMBL/GenBank/DDBJ whole genome shotgun (WGS) entry which is preliminary data.</text>
</comment>
<dbReference type="EMBL" id="CM056744">
    <property type="protein sequence ID" value="KAJ8667948.1"/>
    <property type="molecule type" value="Genomic_DNA"/>
</dbReference>
<proteinExistence type="predicted"/>
<accession>A0ACC2NAI8</accession>
<name>A0ACC2NAI8_9HYME</name>
<organism evidence="1 2">
    <name type="scientific">Eretmocerus hayati</name>
    <dbReference type="NCBI Taxonomy" id="131215"/>
    <lineage>
        <taxon>Eukaryota</taxon>
        <taxon>Metazoa</taxon>
        <taxon>Ecdysozoa</taxon>
        <taxon>Arthropoda</taxon>
        <taxon>Hexapoda</taxon>
        <taxon>Insecta</taxon>
        <taxon>Pterygota</taxon>
        <taxon>Neoptera</taxon>
        <taxon>Endopterygota</taxon>
        <taxon>Hymenoptera</taxon>
        <taxon>Apocrita</taxon>
        <taxon>Proctotrupomorpha</taxon>
        <taxon>Chalcidoidea</taxon>
        <taxon>Aphelinidae</taxon>
        <taxon>Aphelininae</taxon>
        <taxon>Eretmocerus</taxon>
    </lineage>
</organism>
<evidence type="ECO:0000313" key="2">
    <source>
        <dbReference type="Proteomes" id="UP001239111"/>
    </source>
</evidence>
<sequence length="104" mass="11943">MTSAKITARLFELIEEKRQQLAESQNSMNRLFTDLDKLEARLENNNNNENEDLTFEAEPNSITDVQRLDLGEVYLADQNRQSRSRSPLTPPPQHSKADEQQAQA</sequence>
<dbReference type="Proteomes" id="UP001239111">
    <property type="component" value="Chromosome 4"/>
</dbReference>